<dbReference type="EMBL" id="BLAY01000181">
    <property type="protein sequence ID" value="GET42770.1"/>
    <property type="molecule type" value="Genomic_DNA"/>
</dbReference>
<sequence length="108" mass="12508">MSVAAAKYTDSSRVFGKLVRNDFVHKGREVSDLKVHHVLTTKYRRKAFTAEMLARLHNILEELLLKWDCQLVEFNGESDQVHVLFQYHRDIALSNLVNNIKSVTSRLP</sequence>
<accession>A0AAV3XLF5</accession>
<dbReference type="InterPro" id="IPR036515">
    <property type="entry name" value="Transposase_17_sf"/>
</dbReference>
<protein>
    <submittedName>
        <fullName evidence="2">Transposase</fullName>
    </submittedName>
</protein>
<dbReference type="PANTHER" id="PTHR33360:SF2">
    <property type="entry name" value="TRANSPOSASE FOR INSERTION SEQUENCE ELEMENT IS200"/>
    <property type="match status" value="1"/>
</dbReference>
<dbReference type="GO" id="GO:0003677">
    <property type="term" value="F:DNA binding"/>
    <property type="evidence" value="ECO:0007669"/>
    <property type="project" value="InterPro"/>
</dbReference>
<feature type="domain" description="Transposase IS200-like" evidence="1">
    <location>
        <begin position="30"/>
        <end position="108"/>
    </location>
</feature>
<comment type="caution">
    <text evidence="2">The sequence shown here is derived from an EMBL/GenBank/DDBJ whole genome shotgun (WGS) entry which is preliminary data.</text>
</comment>
<dbReference type="GO" id="GO:0004803">
    <property type="term" value="F:transposase activity"/>
    <property type="evidence" value="ECO:0007669"/>
    <property type="project" value="InterPro"/>
</dbReference>
<reference evidence="2" key="1">
    <citation type="submission" date="2019-10" db="EMBL/GenBank/DDBJ databases">
        <title>Draft genome sequece of Microseira wollei NIES-4236.</title>
        <authorList>
            <person name="Yamaguchi H."/>
            <person name="Suzuki S."/>
            <person name="Kawachi M."/>
        </authorList>
    </citation>
    <scope>NUCLEOTIDE SEQUENCE</scope>
    <source>
        <strain evidence="2">NIES-4236</strain>
    </source>
</reference>
<organism evidence="2 3">
    <name type="scientific">Microseira wollei NIES-4236</name>
    <dbReference type="NCBI Taxonomy" id="2530354"/>
    <lineage>
        <taxon>Bacteria</taxon>
        <taxon>Bacillati</taxon>
        <taxon>Cyanobacteriota</taxon>
        <taxon>Cyanophyceae</taxon>
        <taxon>Oscillatoriophycideae</taxon>
        <taxon>Aerosakkonematales</taxon>
        <taxon>Aerosakkonemataceae</taxon>
        <taxon>Microseira</taxon>
    </lineage>
</organism>
<dbReference type="Gene3D" id="3.30.70.1290">
    <property type="entry name" value="Transposase IS200-like"/>
    <property type="match status" value="1"/>
</dbReference>
<dbReference type="SUPFAM" id="SSF143422">
    <property type="entry name" value="Transposase IS200-like"/>
    <property type="match status" value="1"/>
</dbReference>
<dbReference type="PANTHER" id="PTHR33360">
    <property type="entry name" value="TRANSPOSASE FOR INSERTION SEQUENCE ELEMENT IS200"/>
    <property type="match status" value="1"/>
</dbReference>
<gene>
    <name evidence="2" type="ORF">MiSe_75880</name>
</gene>
<dbReference type="AlphaFoldDB" id="A0AAV3XLF5"/>
<evidence type="ECO:0000259" key="1">
    <source>
        <dbReference type="SMART" id="SM01321"/>
    </source>
</evidence>
<name>A0AAV3XLF5_9CYAN</name>
<dbReference type="InterPro" id="IPR002686">
    <property type="entry name" value="Transposase_17"/>
</dbReference>
<dbReference type="GO" id="GO:0006313">
    <property type="term" value="P:DNA transposition"/>
    <property type="evidence" value="ECO:0007669"/>
    <property type="project" value="InterPro"/>
</dbReference>
<keyword evidence="3" id="KW-1185">Reference proteome</keyword>
<dbReference type="Pfam" id="PF01797">
    <property type="entry name" value="Y1_Tnp"/>
    <property type="match status" value="1"/>
</dbReference>
<dbReference type="Proteomes" id="UP001050975">
    <property type="component" value="Unassembled WGS sequence"/>
</dbReference>
<dbReference type="SMART" id="SM01321">
    <property type="entry name" value="Y1_Tnp"/>
    <property type="match status" value="1"/>
</dbReference>
<proteinExistence type="predicted"/>
<dbReference type="NCBIfam" id="NF033573">
    <property type="entry name" value="transpos_IS200"/>
    <property type="match status" value="1"/>
</dbReference>
<evidence type="ECO:0000313" key="3">
    <source>
        <dbReference type="Proteomes" id="UP001050975"/>
    </source>
</evidence>
<evidence type="ECO:0000313" key="2">
    <source>
        <dbReference type="EMBL" id="GET42770.1"/>
    </source>
</evidence>